<dbReference type="PANTHER" id="PTHR33164">
    <property type="entry name" value="TRANSCRIPTIONAL REGULATOR, MARR FAMILY"/>
    <property type="match status" value="1"/>
</dbReference>
<dbReference type="InterPro" id="IPR036390">
    <property type="entry name" value="WH_DNA-bd_sf"/>
</dbReference>
<evidence type="ECO:0000256" key="3">
    <source>
        <dbReference type="ARBA" id="ARBA00023015"/>
    </source>
</evidence>
<evidence type="ECO:0000256" key="2">
    <source>
        <dbReference type="ARBA" id="ARBA00022490"/>
    </source>
</evidence>
<dbReference type="GO" id="GO:0003677">
    <property type="term" value="F:DNA binding"/>
    <property type="evidence" value="ECO:0007669"/>
    <property type="project" value="UniProtKB-KW"/>
</dbReference>
<comment type="caution">
    <text evidence="7">The sequence shown here is derived from an EMBL/GenBank/DDBJ whole genome shotgun (WGS) entry which is preliminary data.</text>
</comment>
<dbReference type="RefSeq" id="WP_107557278.1">
    <property type="nucleotide sequence ID" value="NZ_CAURAE010000097.1"/>
</dbReference>
<evidence type="ECO:0000256" key="5">
    <source>
        <dbReference type="ARBA" id="ARBA00023163"/>
    </source>
</evidence>
<dbReference type="EMBL" id="PZFK01000029">
    <property type="protein sequence ID" value="PTI28414.1"/>
    <property type="molecule type" value="Genomic_DNA"/>
</dbReference>
<comment type="subcellular location">
    <subcellularLocation>
        <location evidence="1">Cytoplasm</location>
    </subcellularLocation>
</comment>
<feature type="domain" description="Transcriptional regulator SarA/SarZ/Rot-like helix-turn-helix" evidence="6">
    <location>
        <begin position="18"/>
        <end position="103"/>
    </location>
</feature>
<evidence type="ECO:0000259" key="6">
    <source>
        <dbReference type="Pfam" id="PF22381"/>
    </source>
</evidence>
<name>A0A2T4PR30_9STAP</name>
<dbReference type="InterPro" id="IPR039422">
    <property type="entry name" value="MarR/SlyA-like"/>
</dbReference>
<dbReference type="InterPro" id="IPR055166">
    <property type="entry name" value="Transc_reg_Sar_Rot_HTH"/>
</dbReference>
<protein>
    <recommendedName>
        <fullName evidence="6">Transcriptional regulator SarA/SarZ/Rot-like helix-turn-helix domain-containing protein</fullName>
    </recommendedName>
</protein>
<dbReference type="Gene3D" id="1.10.10.10">
    <property type="entry name" value="Winged helix-like DNA-binding domain superfamily/Winged helix DNA-binding domain"/>
    <property type="match status" value="2"/>
</dbReference>
<keyword evidence="5" id="KW-0804">Transcription</keyword>
<dbReference type="SUPFAM" id="SSF46785">
    <property type="entry name" value="Winged helix' DNA-binding domain"/>
    <property type="match status" value="2"/>
</dbReference>
<evidence type="ECO:0000313" key="7">
    <source>
        <dbReference type="EMBL" id="PTI28414.1"/>
    </source>
</evidence>
<keyword evidence="3" id="KW-0805">Transcription regulation</keyword>
<dbReference type="AlphaFoldDB" id="A0A2T4PR30"/>
<dbReference type="InterPro" id="IPR036388">
    <property type="entry name" value="WH-like_DNA-bd_sf"/>
</dbReference>
<reference evidence="7 8" key="1">
    <citation type="journal article" date="2016" name="Front. Microbiol.">
        <title>Comprehensive Phylogenetic Analysis of Bovine Non-aureus Staphylococci Species Based on Whole-Genome Sequencing.</title>
        <authorList>
            <person name="Naushad S."/>
            <person name="Barkema H.W."/>
            <person name="Luby C."/>
            <person name="Condas L.A."/>
            <person name="Nobrega D.B."/>
            <person name="Carson D.A."/>
            <person name="De Buck J."/>
        </authorList>
    </citation>
    <scope>NUCLEOTIDE SEQUENCE [LARGE SCALE GENOMIC DNA]</scope>
    <source>
        <strain evidence="7 8">SNUC 2204</strain>
    </source>
</reference>
<keyword evidence="2" id="KW-0963">Cytoplasm</keyword>
<gene>
    <name evidence="7" type="ORF">BU072_11620</name>
</gene>
<keyword evidence="4" id="KW-0238">DNA-binding</keyword>
<dbReference type="Proteomes" id="UP000241209">
    <property type="component" value="Unassembled WGS sequence"/>
</dbReference>
<proteinExistence type="predicted"/>
<evidence type="ECO:0000313" key="8">
    <source>
        <dbReference type="Proteomes" id="UP000241209"/>
    </source>
</evidence>
<dbReference type="Pfam" id="PF22381">
    <property type="entry name" value="Staph_reg_Sar_Rot"/>
    <property type="match status" value="2"/>
</dbReference>
<accession>A0A2T4PR30</accession>
<dbReference type="GO" id="GO:0003700">
    <property type="term" value="F:DNA-binding transcription factor activity"/>
    <property type="evidence" value="ECO:0007669"/>
    <property type="project" value="InterPro"/>
</dbReference>
<dbReference type="STRING" id="1167632.GCA_000286335_01470"/>
<dbReference type="GO" id="GO:0005737">
    <property type="term" value="C:cytoplasm"/>
    <property type="evidence" value="ECO:0007669"/>
    <property type="project" value="UniProtKB-SubCell"/>
</dbReference>
<feature type="domain" description="Transcriptional regulator SarA/SarZ/Rot-like helix-turn-helix" evidence="6">
    <location>
        <begin position="143"/>
        <end position="226"/>
    </location>
</feature>
<dbReference type="GO" id="GO:0006950">
    <property type="term" value="P:response to stress"/>
    <property type="evidence" value="ECO:0007669"/>
    <property type="project" value="TreeGrafter"/>
</dbReference>
<organism evidence="7 8">
    <name type="scientific">Mammaliicoccus vitulinus</name>
    <dbReference type="NCBI Taxonomy" id="71237"/>
    <lineage>
        <taxon>Bacteria</taxon>
        <taxon>Bacillati</taxon>
        <taxon>Bacillota</taxon>
        <taxon>Bacilli</taxon>
        <taxon>Bacillales</taxon>
        <taxon>Staphylococcaceae</taxon>
        <taxon>Mammaliicoccus</taxon>
    </lineage>
</organism>
<sequence>MENQINHLLELHYLNIQAKKVLKNEYSLNIYHLKVLKYINDYSDKEVFTASEFKHVLEINQTMLTHVISYLHNLNYYKKERSKKDERKIIIIVETRHKTKITQLINRIERSMHNKLNAFNLNSKEHSVIDYIVKINSCISNIHNSITNNYKLNIDHFMVLLFIQHAKQQPCTLKDIKNKFGWYLVKINKSIKTLVQLKYVNKKRDEHDERIVLVSIHKNVESEVNHMIEDIILQYKDNYGAQNLAMVK</sequence>
<evidence type="ECO:0000256" key="1">
    <source>
        <dbReference type="ARBA" id="ARBA00004496"/>
    </source>
</evidence>
<evidence type="ECO:0000256" key="4">
    <source>
        <dbReference type="ARBA" id="ARBA00023125"/>
    </source>
</evidence>
<dbReference type="PANTHER" id="PTHR33164:SF5">
    <property type="entry name" value="ORGANIC HYDROPEROXIDE RESISTANCE TRANSCRIPTIONAL REGULATOR"/>
    <property type="match status" value="1"/>
</dbReference>